<dbReference type="HOGENOM" id="CLU_055524_6_1_1"/>
<dbReference type="STRING" id="45351.A7RXD6"/>
<protein>
    <recommendedName>
        <fullName evidence="7">Tetraspanin</fullName>
    </recommendedName>
</protein>
<reference evidence="8 9" key="1">
    <citation type="journal article" date="2007" name="Science">
        <title>Sea anemone genome reveals ancestral eumetazoan gene repertoire and genomic organization.</title>
        <authorList>
            <person name="Putnam N.H."/>
            <person name="Srivastava M."/>
            <person name="Hellsten U."/>
            <person name="Dirks B."/>
            <person name="Chapman J."/>
            <person name="Salamov A."/>
            <person name="Terry A."/>
            <person name="Shapiro H."/>
            <person name="Lindquist E."/>
            <person name="Kapitonov V.V."/>
            <person name="Jurka J."/>
            <person name="Genikhovich G."/>
            <person name="Grigoriev I.V."/>
            <person name="Lucas S.M."/>
            <person name="Steele R.E."/>
            <person name="Finnerty J.R."/>
            <person name="Technau U."/>
            <person name="Martindale M.Q."/>
            <person name="Rokhsar D.S."/>
        </authorList>
    </citation>
    <scope>NUCLEOTIDE SEQUENCE [LARGE SCALE GENOMIC DNA]</scope>
    <source>
        <strain evidence="9">CH2 X CH6</strain>
    </source>
</reference>
<evidence type="ECO:0000313" key="8">
    <source>
        <dbReference type="EMBL" id="EDO43827.1"/>
    </source>
</evidence>
<dbReference type="Proteomes" id="UP000001593">
    <property type="component" value="Unassembled WGS sequence"/>
</dbReference>
<keyword evidence="6" id="KW-1015">Disulfide bond</keyword>
<gene>
    <name evidence="8" type="ORF">NEMVEDRAFT_v1g241341</name>
</gene>
<dbReference type="PANTHER" id="PTHR19282:SF456">
    <property type="entry name" value="CD63 MOLECULE"/>
    <property type="match status" value="1"/>
</dbReference>
<evidence type="ECO:0000256" key="2">
    <source>
        <dbReference type="ARBA" id="ARBA00006840"/>
    </source>
</evidence>
<keyword evidence="5 7" id="KW-0472">Membrane</keyword>
<accession>A7RXD6</accession>
<comment type="subcellular location">
    <subcellularLocation>
        <location evidence="1 7">Membrane</location>
        <topology evidence="1 7">Multi-pass membrane protein</topology>
    </subcellularLocation>
</comment>
<dbReference type="InterPro" id="IPR000301">
    <property type="entry name" value="Tetraspanin_animals"/>
</dbReference>
<dbReference type="AlphaFoldDB" id="A7RXD6"/>
<dbReference type="FunFam" id="1.10.1450.10:FF:000127">
    <property type="entry name" value="Tetraspanin"/>
    <property type="match status" value="1"/>
</dbReference>
<sequence length="222" mass="24184">MASGGMACVKYLLFFFNFIFWLSGLALVIVGAIIKSKYGDFIQVSSSSLASGPVFLIVIGVIVAVVGFLGCCGAYKENYCMVTTFAVLLAFIFVLEIAAGALAYAYKGKLEGYVRTGLKNGVDHYDKKEYKKAMDKVQGEFKCCGYEDSNDHGYKNSTVPKSCKDTNGTVFSKNCVKGLEKFLKDHLIVVGGVGIGIAFVQLIGIIFACCMMRSIKKEYEVM</sequence>
<evidence type="ECO:0000313" key="9">
    <source>
        <dbReference type="Proteomes" id="UP000001593"/>
    </source>
</evidence>
<feature type="transmembrane region" description="Helical" evidence="7">
    <location>
        <begin position="54"/>
        <end position="75"/>
    </location>
</feature>
<evidence type="ECO:0000256" key="5">
    <source>
        <dbReference type="ARBA" id="ARBA00023136"/>
    </source>
</evidence>
<evidence type="ECO:0000256" key="7">
    <source>
        <dbReference type="RuleBase" id="RU361218"/>
    </source>
</evidence>
<feature type="disulfide bond" evidence="6">
    <location>
        <begin position="144"/>
        <end position="163"/>
    </location>
</feature>
<evidence type="ECO:0000256" key="1">
    <source>
        <dbReference type="ARBA" id="ARBA00004141"/>
    </source>
</evidence>
<evidence type="ECO:0000256" key="6">
    <source>
        <dbReference type="PIRSR" id="PIRSR002419-1"/>
    </source>
</evidence>
<dbReference type="PIRSF" id="PIRSF002419">
    <property type="entry name" value="Tetraspanin"/>
    <property type="match status" value="1"/>
</dbReference>
<dbReference type="OrthoDB" id="10033535at2759"/>
<dbReference type="EMBL" id="DS469550">
    <property type="protein sequence ID" value="EDO43827.1"/>
    <property type="molecule type" value="Genomic_DNA"/>
</dbReference>
<dbReference type="InterPro" id="IPR008952">
    <property type="entry name" value="Tetraspanin_EC2_sf"/>
</dbReference>
<feature type="disulfide bond" evidence="6">
    <location>
        <begin position="143"/>
        <end position="175"/>
    </location>
</feature>
<dbReference type="SUPFAM" id="SSF48652">
    <property type="entry name" value="Tetraspanin"/>
    <property type="match status" value="1"/>
</dbReference>
<evidence type="ECO:0000256" key="4">
    <source>
        <dbReference type="ARBA" id="ARBA00022989"/>
    </source>
</evidence>
<dbReference type="GO" id="GO:0005886">
    <property type="term" value="C:plasma membrane"/>
    <property type="evidence" value="ECO:0000318"/>
    <property type="project" value="GO_Central"/>
</dbReference>
<dbReference type="KEGG" id="nve:5515699"/>
<dbReference type="PhylomeDB" id="A7RXD6"/>
<feature type="transmembrane region" description="Helical" evidence="7">
    <location>
        <begin position="82"/>
        <end position="106"/>
    </location>
</feature>
<dbReference type="PRINTS" id="PR00259">
    <property type="entry name" value="TMFOUR"/>
</dbReference>
<dbReference type="eggNOG" id="KOG3882">
    <property type="taxonomic scope" value="Eukaryota"/>
</dbReference>
<dbReference type="Pfam" id="PF00335">
    <property type="entry name" value="Tetraspanin"/>
    <property type="match status" value="1"/>
</dbReference>
<dbReference type="InParanoid" id="A7RXD6"/>
<proteinExistence type="inferred from homology"/>
<comment type="similarity">
    <text evidence="2 7">Belongs to the tetraspanin (TM4SF) family.</text>
</comment>
<feature type="transmembrane region" description="Helical" evidence="7">
    <location>
        <begin position="187"/>
        <end position="212"/>
    </location>
</feature>
<dbReference type="InterPro" id="IPR018499">
    <property type="entry name" value="Tetraspanin/Peripherin"/>
</dbReference>
<dbReference type="OMA" id="CCMMRSI"/>
<keyword evidence="3 7" id="KW-0812">Transmembrane</keyword>
<dbReference type="CDD" id="cd03127">
    <property type="entry name" value="tetraspanin_LEL"/>
    <property type="match status" value="1"/>
</dbReference>
<evidence type="ECO:0000256" key="3">
    <source>
        <dbReference type="ARBA" id="ARBA00022692"/>
    </source>
</evidence>
<keyword evidence="4 7" id="KW-1133">Transmembrane helix</keyword>
<keyword evidence="9" id="KW-1185">Reference proteome</keyword>
<organism evidence="8 9">
    <name type="scientific">Nematostella vectensis</name>
    <name type="common">Starlet sea anemone</name>
    <dbReference type="NCBI Taxonomy" id="45351"/>
    <lineage>
        <taxon>Eukaryota</taxon>
        <taxon>Metazoa</taxon>
        <taxon>Cnidaria</taxon>
        <taxon>Anthozoa</taxon>
        <taxon>Hexacorallia</taxon>
        <taxon>Actiniaria</taxon>
        <taxon>Edwardsiidae</taxon>
        <taxon>Nematostella</taxon>
    </lineage>
</organism>
<feature type="transmembrane region" description="Helical" evidence="7">
    <location>
        <begin position="12"/>
        <end position="34"/>
    </location>
</feature>
<dbReference type="Gene3D" id="1.10.1450.10">
    <property type="entry name" value="Tetraspanin"/>
    <property type="match status" value="1"/>
</dbReference>
<dbReference type="PANTHER" id="PTHR19282">
    <property type="entry name" value="TETRASPANIN"/>
    <property type="match status" value="1"/>
</dbReference>
<name>A7RXD6_NEMVE</name>